<proteinExistence type="predicted"/>
<comment type="caution">
    <text evidence="1">The sequence shown here is derived from an EMBL/GenBank/DDBJ whole genome shotgun (WGS) entry which is preliminary data.</text>
</comment>
<evidence type="ECO:0000313" key="1">
    <source>
        <dbReference type="EMBL" id="NYV27277.1"/>
    </source>
</evidence>
<keyword evidence="2" id="KW-1185">Reference proteome</keyword>
<accession>A0A7Z0T9U2</accession>
<organism evidence="1 2">
    <name type="scientific">Streptobacillus felis</name>
    <dbReference type="NCBI Taxonomy" id="1384509"/>
    <lineage>
        <taxon>Bacteria</taxon>
        <taxon>Fusobacteriati</taxon>
        <taxon>Fusobacteriota</taxon>
        <taxon>Fusobacteriia</taxon>
        <taxon>Fusobacteriales</taxon>
        <taxon>Leptotrichiaceae</taxon>
        <taxon>Streptobacillus</taxon>
    </lineage>
</organism>
<dbReference type="EMBL" id="JABMKT010000001">
    <property type="protein sequence ID" value="NYV27277.1"/>
    <property type="molecule type" value="Genomic_DNA"/>
</dbReference>
<reference evidence="1 2" key="1">
    <citation type="submission" date="2020-05" db="EMBL/GenBank/DDBJ databases">
        <title>Streptobacillus felis strain LHL191014123.</title>
        <authorList>
            <person name="Fawzy A."/>
            <person name="Rau J."/>
            <person name="Risse K."/>
            <person name="Schauerte N."/>
            <person name="Geiger C."/>
            <person name="Blom J."/>
            <person name="Imirzalioglu C."/>
            <person name="Falgenhauer J."/>
            <person name="Bach A."/>
            <person name="Herden C."/>
            <person name="Eisenberg T."/>
        </authorList>
    </citation>
    <scope>NUCLEOTIDE SEQUENCE [LARGE SCALE GENOMIC DNA]</scope>
    <source>
        <strain evidence="1 2">LHL191014123</strain>
    </source>
</reference>
<dbReference type="Proteomes" id="UP000526184">
    <property type="component" value="Unassembled WGS sequence"/>
</dbReference>
<evidence type="ECO:0000313" key="2">
    <source>
        <dbReference type="Proteomes" id="UP000526184"/>
    </source>
</evidence>
<sequence length="183" mass="20382">MTGKFTNKVYVDAKYGLEAELKAKEIKQGVIVGFGGETSFKANENVDVIFTLDNEYTLNGLNGDVHGVYVDYIKDASNYQENVHAYAADKYDASKQHDLRKAKDTIKDLTDGALQTKEQLEAVKHDLSVSPKLTTKFTYVDGRLVVKPWIGAGFDFNNRGTEKEGFALRKISGNAGVNIKYTW</sequence>
<dbReference type="AlphaFoldDB" id="A0A7Z0T9U2"/>
<protein>
    <submittedName>
        <fullName evidence="1">Uncharacterized protein</fullName>
    </submittedName>
</protein>
<gene>
    <name evidence="1" type="ORF">HP397_00350</name>
</gene>
<name>A0A7Z0T9U2_9FUSO</name>